<feature type="domain" description="ATP-grasp" evidence="4">
    <location>
        <begin position="108"/>
        <end position="312"/>
    </location>
</feature>
<dbReference type="PROSITE" id="PS50975">
    <property type="entry name" value="ATP_GRASP"/>
    <property type="match status" value="1"/>
</dbReference>
<evidence type="ECO:0000259" key="4">
    <source>
        <dbReference type="PROSITE" id="PS50975"/>
    </source>
</evidence>
<evidence type="ECO:0000256" key="2">
    <source>
        <dbReference type="ARBA" id="ARBA00022598"/>
    </source>
</evidence>
<dbReference type="InterPro" id="IPR013815">
    <property type="entry name" value="ATP_grasp_subdomain_1"/>
</dbReference>
<dbReference type="PANTHER" id="PTHR23132:SF23">
    <property type="entry name" value="D-ALANINE--D-ALANINE LIGASE B"/>
    <property type="match status" value="1"/>
</dbReference>
<proteinExistence type="inferred from homology"/>
<keyword evidence="3" id="KW-0547">Nucleotide-binding</keyword>
<keyword evidence="2" id="KW-0436">Ligase</keyword>
<dbReference type="PANTHER" id="PTHR23132">
    <property type="entry name" value="D-ALANINE--D-ALANINE LIGASE"/>
    <property type="match status" value="1"/>
</dbReference>
<keyword evidence="3" id="KW-0067">ATP-binding</keyword>
<dbReference type="Gene3D" id="3.30.470.20">
    <property type="entry name" value="ATP-grasp fold, B domain"/>
    <property type="match status" value="1"/>
</dbReference>
<comment type="similarity">
    <text evidence="1">Belongs to the D-alanine--D-alanine ligase family.</text>
</comment>
<dbReference type="SUPFAM" id="SSF56059">
    <property type="entry name" value="Glutathione synthetase ATP-binding domain-like"/>
    <property type="match status" value="1"/>
</dbReference>
<dbReference type="EMBL" id="CP094929">
    <property type="protein sequence ID" value="UOM50630.1"/>
    <property type="molecule type" value="Genomic_DNA"/>
</dbReference>
<sequence>MKVLILTDVRRSGMREDEADTIAQVKAVRKALIRLGHTVEVAAFSLNLILTARRIEKSGCDLVFNLVENLSSSRLLHLVPLLCQSLSIPCSGGGAYTLSVTGDKVVAKKQLDLAGLPTPPWLEEGHGGSSFLGVPLMIKPIAQEASVGISDASVRTFAEAGELASYLIDHPDHFAERYIDGREFNLSILPGGRVLPVCEMRFVDYPKEKVKIVGYEAKWLPQSFAYQHTQRSYIFPAQEQGLIEELKRLAQAVYTLFGNSGYARVDFRVDEQNRPFILEMNSNPCITADSGFIAAASQAGMTYCEVIEQLLRSR</sequence>
<evidence type="ECO:0000256" key="3">
    <source>
        <dbReference type="PROSITE-ProRule" id="PRU00409"/>
    </source>
</evidence>
<keyword evidence="6" id="KW-1185">Reference proteome</keyword>
<evidence type="ECO:0000313" key="6">
    <source>
        <dbReference type="Proteomes" id="UP000829708"/>
    </source>
</evidence>
<reference evidence="6" key="1">
    <citation type="journal article" date="2024" name="J Bioinform Genom">
        <title>Complete genome sequence of the type strain bacterium Sphaerochaeta associata GLS2t (VKM B-2742)t.</title>
        <authorList>
            <person name="Troshina O.Y."/>
            <person name="Tepeeva A.N."/>
            <person name="Arzamasceva V.O."/>
            <person name="Whitman W.B."/>
            <person name="Varghese N."/>
            <person name="Shapiro N."/>
            <person name="Woyke T."/>
            <person name="Kripides N.C."/>
            <person name="Vasilenko O.V."/>
        </authorList>
    </citation>
    <scope>NUCLEOTIDE SEQUENCE [LARGE SCALE GENOMIC DNA]</scope>
    <source>
        <strain evidence="6">GLS2T</strain>
    </source>
</reference>
<dbReference type="Gene3D" id="3.30.1490.20">
    <property type="entry name" value="ATP-grasp fold, A domain"/>
    <property type="match status" value="1"/>
</dbReference>
<dbReference type="Pfam" id="PF07478">
    <property type="entry name" value="Dala_Dala_lig_C"/>
    <property type="match status" value="1"/>
</dbReference>
<accession>A0ABY4D8V9</accession>
<organism evidence="5 6">
    <name type="scientific">Sphaerochaeta associata</name>
    <dbReference type="NCBI Taxonomy" id="1129264"/>
    <lineage>
        <taxon>Bacteria</taxon>
        <taxon>Pseudomonadati</taxon>
        <taxon>Spirochaetota</taxon>
        <taxon>Spirochaetia</taxon>
        <taxon>Spirochaetales</taxon>
        <taxon>Sphaerochaetaceae</taxon>
        <taxon>Sphaerochaeta</taxon>
    </lineage>
</organism>
<protein>
    <recommendedName>
        <fullName evidence="4">ATP-grasp domain-containing protein</fullName>
    </recommendedName>
</protein>
<dbReference type="InterPro" id="IPR011761">
    <property type="entry name" value="ATP-grasp"/>
</dbReference>
<gene>
    <name evidence="5" type="ORF">MUG09_13785</name>
</gene>
<evidence type="ECO:0000313" key="5">
    <source>
        <dbReference type="EMBL" id="UOM50630.1"/>
    </source>
</evidence>
<dbReference type="InterPro" id="IPR011095">
    <property type="entry name" value="Dala_Dala_lig_C"/>
</dbReference>
<dbReference type="RefSeq" id="WP_244772017.1">
    <property type="nucleotide sequence ID" value="NZ_CP094929.1"/>
</dbReference>
<evidence type="ECO:0000256" key="1">
    <source>
        <dbReference type="ARBA" id="ARBA00010871"/>
    </source>
</evidence>
<dbReference type="Proteomes" id="UP000829708">
    <property type="component" value="Chromosome"/>
</dbReference>
<name>A0ABY4D8V9_9SPIR</name>